<accession>A0AAE0FP60</accession>
<dbReference type="EMBL" id="LGRX02015589">
    <property type="protein sequence ID" value="KAK3263275.1"/>
    <property type="molecule type" value="Genomic_DNA"/>
</dbReference>
<evidence type="ECO:0000313" key="1">
    <source>
        <dbReference type="EMBL" id="KAK3263275.1"/>
    </source>
</evidence>
<comment type="caution">
    <text evidence="1">The sequence shown here is derived from an EMBL/GenBank/DDBJ whole genome shotgun (WGS) entry which is preliminary data.</text>
</comment>
<gene>
    <name evidence="1" type="ORF">CYMTET_27911</name>
</gene>
<keyword evidence="2" id="KW-1185">Reference proteome</keyword>
<dbReference type="AlphaFoldDB" id="A0AAE0FP60"/>
<sequence length="163" mass="17555">MTRPAFEELCNQYPIVREGLIKHHFAALPHKTGELASWLGPGVCSLLRSAGSLLGPGVCSLPRSSDTGGGMLPSVASDGVLSAKLDLMAKNNEANAREVAEVEQPHARTLHQICLAEEALGLMYTGVGAPFQFDLWPEGYHGFFPCMTPEHAHSVTRVLLHRG</sequence>
<organism evidence="1 2">
    <name type="scientific">Cymbomonas tetramitiformis</name>
    <dbReference type="NCBI Taxonomy" id="36881"/>
    <lineage>
        <taxon>Eukaryota</taxon>
        <taxon>Viridiplantae</taxon>
        <taxon>Chlorophyta</taxon>
        <taxon>Pyramimonadophyceae</taxon>
        <taxon>Pyramimonadales</taxon>
        <taxon>Pyramimonadaceae</taxon>
        <taxon>Cymbomonas</taxon>
    </lineage>
</organism>
<name>A0AAE0FP60_9CHLO</name>
<protein>
    <submittedName>
        <fullName evidence="1">Uncharacterized protein</fullName>
    </submittedName>
</protein>
<evidence type="ECO:0000313" key="2">
    <source>
        <dbReference type="Proteomes" id="UP001190700"/>
    </source>
</evidence>
<proteinExistence type="predicted"/>
<reference evidence="1 2" key="1">
    <citation type="journal article" date="2015" name="Genome Biol. Evol.">
        <title>Comparative Genomics of a Bacterivorous Green Alga Reveals Evolutionary Causalities and Consequences of Phago-Mixotrophic Mode of Nutrition.</title>
        <authorList>
            <person name="Burns J.A."/>
            <person name="Paasch A."/>
            <person name="Narechania A."/>
            <person name="Kim E."/>
        </authorList>
    </citation>
    <scope>NUCLEOTIDE SEQUENCE [LARGE SCALE GENOMIC DNA]</scope>
    <source>
        <strain evidence="1 2">PLY_AMNH</strain>
    </source>
</reference>
<dbReference type="Proteomes" id="UP001190700">
    <property type="component" value="Unassembled WGS sequence"/>
</dbReference>